<name>A0A4Q7IJ49_9GAMM</name>
<accession>A0A4Q7IJ49</accession>
<dbReference type="Proteomes" id="UP000291338">
    <property type="component" value="Unassembled WGS sequence"/>
</dbReference>
<dbReference type="InterPro" id="IPR047975">
    <property type="entry name" value="Heme_bind_FMP"/>
</dbReference>
<dbReference type="RefSeq" id="WP_130256966.1">
    <property type="nucleotide sequence ID" value="NZ_PPSX01000086.1"/>
</dbReference>
<proteinExistence type="predicted"/>
<evidence type="ECO:0000313" key="3">
    <source>
        <dbReference type="Proteomes" id="UP000291338"/>
    </source>
</evidence>
<evidence type="ECO:0000313" key="2">
    <source>
        <dbReference type="EMBL" id="RZQ51631.1"/>
    </source>
</evidence>
<dbReference type="AlphaFoldDB" id="A0A4Q7IJ49"/>
<dbReference type="NCBIfam" id="NF040572">
    <property type="entry name" value="heme_bind_FMP"/>
    <property type="match status" value="1"/>
</dbReference>
<reference evidence="2 3" key="1">
    <citation type="submission" date="2018-01" db="EMBL/GenBank/DDBJ databases">
        <title>Co-occurrence of chitin degradation, pigmentation and bioactivity in marine Pseudoalteromonas.</title>
        <authorList>
            <person name="Paulsen S."/>
            <person name="Gram L."/>
            <person name="Machado H."/>
        </authorList>
    </citation>
    <scope>NUCLEOTIDE SEQUENCE [LARGE SCALE GENOMIC DNA]</scope>
    <source>
        <strain evidence="2 3">S3898</strain>
    </source>
</reference>
<dbReference type="EMBL" id="PPSX01000086">
    <property type="protein sequence ID" value="RZQ51631.1"/>
    <property type="molecule type" value="Genomic_DNA"/>
</dbReference>
<dbReference type="NCBIfam" id="NF040571">
    <property type="entry name" value="peroxidase_FMP"/>
    <property type="match status" value="1"/>
</dbReference>
<evidence type="ECO:0000256" key="1">
    <source>
        <dbReference type="SAM" id="MobiDB-lite"/>
    </source>
</evidence>
<feature type="region of interest" description="Disordered" evidence="1">
    <location>
        <begin position="398"/>
        <end position="428"/>
    </location>
</feature>
<gene>
    <name evidence="2" type="ORF">C1E23_18405</name>
</gene>
<comment type="caution">
    <text evidence="2">The sequence shown here is derived from an EMBL/GenBank/DDBJ whole genome shotgun (WGS) entry which is preliminary data.</text>
</comment>
<protein>
    <submittedName>
        <fullName evidence="2">Uncharacterized protein</fullName>
    </submittedName>
</protein>
<sequence>MSKEPQVSSVKPYLKWEEGQPESPQFGILSELTGTWVNWKDGPRGLHTTCMPSPGTSAETIFGVFHFKSQEYREELKFTQVNEPVRNRAGSNEQFNAALKYETAIIDNEDNLQHFENGMYLWLGDNQMPWQADSTYQNPPTMFKHTSTEASVKEDDAEPVMGAGELGPQFVPPHSISRSGVIPHGTTIHITGNITETKQPKKPYTEIRAPHIADLWEQQYLAISPTMGIDPQKDLVEGSLEKPPWTELPREEQEGGGVNSARAYFQRIFNYNQFGAQFPYTVQPNLKLSDANKGLKFRKFAKIELDSQHDTGEQGGTINNVMIQRFCRVARMRHRMWLEEIELDELDRNGYPKVIQQLQYEQIVDFEFMFGSNGGTTLWPHIQVNTLRCLEDIPEEDRLPPIKVDEQSDKTPISTPPPRVHKMNHSRG</sequence>
<feature type="compositionally biased region" description="Basic residues" evidence="1">
    <location>
        <begin position="419"/>
        <end position="428"/>
    </location>
</feature>
<organism evidence="2 3">
    <name type="scientific">Pseudoalteromonas phenolica</name>
    <dbReference type="NCBI Taxonomy" id="161398"/>
    <lineage>
        <taxon>Bacteria</taxon>
        <taxon>Pseudomonadati</taxon>
        <taxon>Pseudomonadota</taxon>
        <taxon>Gammaproteobacteria</taxon>
        <taxon>Alteromonadales</taxon>
        <taxon>Pseudoalteromonadaceae</taxon>
        <taxon>Pseudoalteromonas</taxon>
    </lineage>
</organism>
<feature type="compositionally biased region" description="Basic and acidic residues" evidence="1">
    <location>
        <begin position="398"/>
        <end position="409"/>
    </location>
</feature>